<dbReference type="AlphaFoldDB" id="A0A6G0VPM5"/>
<dbReference type="Proteomes" id="UP000478052">
    <property type="component" value="Unassembled WGS sequence"/>
</dbReference>
<accession>A0A6G0VPM5</accession>
<protein>
    <submittedName>
        <fullName evidence="1">Otoferlin-like</fullName>
    </submittedName>
</protein>
<evidence type="ECO:0000313" key="1">
    <source>
        <dbReference type="EMBL" id="KAF0704337.1"/>
    </source>
</evidence>
<proteinExistence type="predicted"/>
<dbReference type="Gene3D" id="3.60.10.10">
    <property type="entry name" value="Endonuclease/exonuclease/phosphatase"/>
    <property type="match status" value="1"/>
</dbReference>
<name>A0A6G0VPM5_APHCR</name>
<dbReference type="OrthoDB" id="6781859at2759"/>
<dbReference type="SUPFAM" id="SSF56219">
    <property type="entry name" value="DNase I-like"/>
    <property type="match status" value="1"/>
</dbReference>
<sequence>MNEKSGVLKLETARVLIYINNNLRNISVEQQPLFSEASCLKISLKANNKQITILATYRSPKSNINIFLSELNTLLTSGVLKNNCIWIGDINIDILALNTSLSTENYLNILSSNGFISQICTYTREVNETKSCIDHLFSRDVHLNTVVIKTIQLLSVNEWSGLFETSNPSTAL</sequence>
<dbReference type="EMBL" id="VUJU01013588">
    <property type="protein sequence ID" value="KAF0704337.1"/>
    <property type="molecule type" value="Genomic_DNA"/>
</dbReference>
<evidence type="ECO:0000313" key="2">
    <source>
        <dbReference type="Proteomes" id="UP000478052"/>
    </source>
</evidence>
<comment type="caution">
    <text evidence="1">The sequence shown here is derived from an EMBL/GenBank/DDBJ whole genome shotgun (WGS) entry which is preliminary data.</text>
</comment>
<dbReference type="PANTHER" id="PTHR33776">
    <property type="entry name" value="ENDO/EXONUCLEASE/PHOSPHATASE DOMAIN-CONTAINING PROTEIN"/>
    <property type="match status" value="1"/>
</dbReference>
<dbReference type="PANTHER" id="PTHR33776:SF3">
    <property type="entry name" value="PHD-TYPE DOMAIN-CONTAINING PROTEIN"/>
    <property type="match status" value="1"/>
</dbReference>
<gene>
    <name evidence="1" type="ORF">FWK35_00031171</name>
</gene>
<organism evidence="1 2">
    <name type="scientific">Aphis craccivora</name>
    <name type="common">Cowpea aphid</name>
    <dbReference type="NCBI Taxonomy" id="307492"/>
    <lineage>
        <taxon>Eukaryota</taxon>
        <taxon>Metazoa</taxon>
        <taxon>Ecdysozoa</taxon>
        <taxon>Arthropoda</taxon>
        <taxon>Hexapoda</taxon>
        <taxon>Insecta</taxon>
        <taxon>Pterygota</taxon>
        <taxon>Neoptera</taxon>
        <taxon>Paraneoptera</taxon>
        <taxon>Hemiptera</taxon>
        <taxon>Sternorrhyncha</taxon>
        <taxon>Aphidomorpha</taxon>
        <taxon>Aphidoidea</taxon>
        <taxon>Aphididae</taxon>
        <taxon>Aphidini</taxon>
        <taxon>Aphis</taxon>
        <taxon>Aphis</taxon>
    </lineage>
</organism>
<reference evidence="1 2" key="1">
    <citation type="submission" date="2019-08" db="EMBL/GenBank/DDBJ databases">
        <title>Whole genome of Aphis craccivora.</title>
        <authorList>
            <person name="Voronova N.V."/>
            <person name="Shulinski R.S."/>
            <person name="Bandarenka Y.V."/>
            <person name="Zhorov D.G."/>
            <person name="Warner D."/>
        </authorList>
    </citation>
    <scope>NUCLEOTIDE SEQUENCE [LARGE SCALE GENOMIC DNA]</scope>
    <source>
        <strain evidence="1">180601</strain>
        <tissue evidence="1">Whole Body</tissue>
    </source>
</reference>
<keyword evidence="2" id="KW-1185">Reference proteome</keyword>
<feature type="non-terminal residue" evidence="1">
    <location>
        <position position="172"/>
    </location>
</feature>
<dbReference type="InterPro" id="IPR036691">
    <property type="entry name" value="Endo/exonu/phosph_ase_sf"/>
</dbReference>